<comment type="catalytic activity">
    <reaction evidence="9">
        <text>a (3R)-hydroxyacyl-[ACP] = a (2E)-enoyl-[ACP] + H2O</text>
        <dbReference type="Rhea" id="RHEA:13097"/>
        <dbReference type="Rhea" id="RHEA-COMP:9925"/>
        <dbReference type="Rhea" id="RHEA-COMP:9945"/>
        <dbReference type="ChEBI" id="CHEBI:15377"/>
        <dbReference type="ChEBI" id="CHEBI:78784"/>
        <dbReference type="ChEBI" id="CHEBI:78827"/>
        <dbReference type="EC" id="4.2.1.59"/>
    </reaction>
</comment>
<name>A0A397Q9E9_9HYPH</name>
<reference evidence="10 11" key="1">
    <citation type="submission" date="2018-08" db="EMBL/GenBank/DDBJ databases">
        <title>Genomic Encyclopedia of Archaeal and Bacterial Type Strains, Phase II (KMG-II): from individual species to whole genera.</title>
        <authorList>
            <person name="Goeker M."/>
        </authorList>
    </citation>
    <scope>NUCLEOTIDE SEQUENCE [LARGE SCALE GENOMIC DNA]</scope>
    <source>
        <strain evidence="10 11">DSM 5002</strain>
    </source>
</reference>
<dbReference type="FunFam" id="3.10.129.10:FF:000001">
    <property type="entry name" value="3-hydroxyacyl-[acyl-carrier-protein] dehydratase FabZ"/>
    <property type="match status" value="1"/>
</dbReference>
<dbReference type="NCBIfam" id="TIGR01750">
    <property type="entry name" value="fabZ"/>
    <property type="match status" value="1"/>
</dbReference>
<dbReference type="PANTHER" id="PTHR30272">
    <property type="entry name" value="3-HYDROXYACYL-[ACYL-CARRIER-PROTEIN] DEHYDRATASE"/>
    <property type="match status" value="1"/>
</dbReference>
<keyword evidence="6 9" id="KW-0443">Lipid metabolism</keyword>
<keyword evidence="7 9" id="KW-0456">Lyase</keyword>
<evidence type="ECO:0000256" key="9">
    <source>
        <dbReference type="HAMAP-Rule" id="MF_00406"/>
    </source>
</evidence>
<evidence type="ECO:0000256" key="1">
    <source>
        <dbReference type="ARBA" id="ARBA00004496"/>
    </source>
</evidence>
<dbReference type="GO" id="GO:0005737">
    <property type="term" value="C:cytoplasm"/>
    <property type="evidence" value="ECO:0007669"/>
    <property type="project" value="UniProtKB-SubCell"/>
</dbReference>
<protein>
    <recommendedName>
        <fullName evidence="9">3-hydroxyacyl-[acyl-carrier-protein] dehydratase FabZ</fullName>
        <ecNumber evidence="9">4.2.1.59</ecNumber>
    </recommendedName>
    <alternativeName>
        <fullName evidence="9">(3R)-hydroxymyristoyl-[acyl-carrier-protein] dehydratase</fullName>
        <shortName evidence="9">(3R)-hydroxymyristoyl-ACP dehydrase</shortName>
    </alternativeName>
    <alternativeName>
        <fullName evidence="9">Beta-hydroxyacyl-ACP dehydratase</fullName>
    </alternativeName>
</protein>
<dbReference type="InterPro" id="IPR013114">
    <property type="entry name" value="FabA_FabZ"/>
</dbReference>
<comment type="subcellular location">
    <subcellularLocation>
        <location evidence="1 9">Cytoplasm</location>
    </subcellularLocation>
</comment>
<dbReference type="Pfam" id="PF07977">
    <property type="entry name" value="FabA"/>
    <property type="match status" value="1"/>
</dbReference>
<dbReference type="GO" id="GO:0019171">
    <property type="term" value="F:(3R)-hydroxyacyl-[acyl-carrier-protein] dehydratase activity"/>
    <property type="evidence" value="ECO:0007669"/>
    <property type="project" value="UniProtKB-EC"/>
</dbReference>
<accession>A0A397Q9E9</accession>
<comment type="similarity">
    <text evidence="2 9">Belongs to the thioester dehydratase family. FabZ subfamily.</text>
</comment>
<keyword evidence="3 9" id="KW-0963">Cytoplasm</keyword>
<evidence type="ECO:0000256" key="6">
    <source>
        <dbReference type="ARBA" id="ARBA00023098"/>
    </source>
</evidence>
<evidence type="ECO:0000256" key="2">
    <source>
        <dbReference type="ARBA" id="ARBA00009174"/>
    </source>
</evidence>
<evidence type="ECO:0000313" key="10">
    <source>
        <dbReference type="EMBL" id="RIA56435.1"/>
    </source>
</evidence>
<organism evidence="10 11">
    <name type="scientific">Dichotomicrobium thermohalophilum</name>
    <dbReference type="NCBI Taxonomy" id="933063"/>
    <lineage>
        <taxon>Bacteria</taxon>
        <taxon>Pseudomonadati</taxon>
        <taxon>Pseudomonadota</taxon>
        <taxon>Alphaproteobacteria</taxon>
        <taxon>Hyphomicrobiales</taxon>
        <taxon>Hyphomicrobiaceae</taxon>
        <taxon>Dichotomicrobium</taxon>
    </lineage>
</organism>
<comment type="function">
    <text evidence="8 9">Involved in unsaturated fatty acids biosynthesis. Catalyzes the dehydration of short chain beta-hydroxyacyl-ACPs and long chain saturated and unsaturated beta-hydroxyacyl-ACPs.</text>
</comment>
<evidence type="ECO:0000256" key="3">
    <source>
        <dbReference type="ARBA" id="ARBA00022490"/>
    </source>
</evidence>
<gene>
    <name evidence="9" type="primary">fabZ</name>
    <name evidence="10" type="ORF">BXY53_1541</name>
</gene>
<dbReference type="AlphaFoldDB" id="A0A397Q9E9"/>
<comment type="caution">
    <text evidence="10">The sequence shown here is derived from an EMBL/GenBank/DDBJ whole genome shotgun (WGS) entry which is preliminary data.</text>
</comment>
<dbReference type="GO" id="GO:0016020">
    <property type="term" value="C:membrane"/>
    <property type="evidence" value="ECO:0007669"/>
    <property type="project" value="GOC"/>
</dbReference>
<proteinExistence type="inferred from homology"/>
<dbReference type="NCBIfam" id="NF000582">
    <property type="entry name" value="PRK00006.1"/>
    <property type="match status" value="1"/>
</dbReference>
<dbReference type="EMBL" id="QXDF01000001">
    <property type="protein sequence ID" value="RIA56435.1"/>
    <property type="molecule type" value="Genomic_DNA"/>
</dbReference>
<evidence type="ECO:0000256" key="5">
    <source>
        <dbReference type="ARBA" id="ARBA00022556"/>
    </source>
</evidence>
<dbReference type="RefSeq" id="WP_119061227.1">
    <property type="nucleotide sequence ID" value="NZ_QXDF01000001.1"/>
</dbReference>
<dbReference type="Proteomes" id="UP000266273">
    <property type="component" value="Unassembled WGS sequence"/>
</dbReference>
<dbReference type="InterPro" id="IPR010084">
    <property type="entry name" value="FabZ"/>
</dbReference>
<dbReference type="PANTHER" id="PTHR30272:SF1">
    <property type="entry name" value="3-HYDROXYACYL-[ACYL-CARRIER-PROTEIN] DEHYDRATASE"/>
    <property type="match status" value="1"/>
</dbReference>
<evidence type="ECO:0000256" key="4">
    <source>
        <dbReference type="ARBA" id="ARBA00022516"/>
    </source>
</evidence>
<dbReference type="HAMAP" id="MF_00406">
    <property type="entry name" value="FabZ"/>
    <property type="match status" value="1"/>
</dbReference>
<evidence type="ECO:0000313" key="11">
    <source>
        <dbReference type="Proteomes" id="UP000266273"/>
    </source>
</evidence>
<dbReference type="Gene3D" id="3.10.129.10">
    <property type="entry name" value="Hotdog Thioesterase"/>
    <property type="match status" value="1"/>
</dbReference>
<dbReference type="OrthoDB" id="9772788at2"/>
<dbReference type="GO" id="GO:0009245">
    <property type="term" value="P:lipid A biosynthetic process"/>
    <property type="evidence" value="ECO:0007669"/>
    <property type="project" value="UniProtKB-UniRule"/>
</dbReference>
<keyword evidence="5 9" id="KW-0441">Lipid A biosynthesis</keyword>
<evidence type="ECO:0000256" key="7">
    <source>
        <dbReference type="ARBA" id="ARBA00023239"/>
    </source>
</evidence>
<sequence>MNEASETRHLDTADVSRLLKLLPHRYPFLLVDRIIEMDGDNSAIGIKNVTINEPFFQGHFPDFPVMPGVLLIEGMAQTAGALCVASLGDDYEPQLVYFMSIDRAKFRRPVTPGDTVHYHVQKMRNRGRVWRFRAEARVDGQSVAEGEISAMIVEPDKAPT</sequence>
<dbReference type="SUPFAM" id="SSF54637">
    <property type="entry name" value="Thioesterase/thiol ester dehydrase-isomerase"/>
    <property type="match status" value="1"/>
</dbReference>
<dbReference type="CDD" id="cd01288">
    <property type="entry name" value="FabZ"/>
    <property type="match status" value="1"/>
</dbReference>
<keyword evidence="11" id="KW-1185">Reference proteome</keyword>
<keyword evidence="4 9" id="KW-0444">Lipid biosynthesis</keyword>
<dbReference type="GO" id="GO:0006633">
    <property type="term" value="P:fatty acid biosynthetic process"/>
    <property type="evidence" value="ECO:0007669"/>
    <property type="project" value="UniProtKB-UniRule"/>
</dbReference>
<evidence type="ECO:0000256" key="8">
    <source>
        <dbReference type="ARBA" id="ARBA00025049"/>
    </source>
</evidence>
<feature type="active site" evidence="9">
    <location>
        <position position="59"/>
    </location>
</feature>
<dbReference type="EC" id="4.2.1.59" evidence="9"/>
<dbReference type="InterPro" id="IPR029069">
    <property type="entry name" value="HotDog_dom_sf"/>
</dbReference>